<dbReference type="EMBL" id="BKCP01005605">
    <property type="protein sequence ID" value="GER39241.1"/>
    <property type="molecule type" value="Genomic_DNA"/>
</dbReference>
<sequence length="116" mass="12843">MESTASGGRNSQSNGHRRTWTSQEERALMDGLKELVSRGFKCDNGFRSGYTAVLEKHMHEIFPGTDIKAEPHISSKITVWKKNYGLIAGMMATSGFGWSETGNMITVRDDGVWTAT</sequence>
<comment type="caution">
    <text evidence="3">The sequence shown here is derived from an EMBL/GenBank/DDBJ whole genome shotgun (WGS) entry which is preliminary data.</text>
</comment>
<dbReference type="GO" id="GO:0016787">
    <property type="term" value="F:hydrolase activity"/>
    <property type="evidence" value="ECO:0007669"/>
    <property type="project" value="UniProtKB-KW"/>
</dbReference>
<dbReference type="PANTHER" id="PTHR46250:SF15">
    <property type="entry name" value="OS01G0523800 PROTEIN"/>
    <property type="match status" value="1"/>
</dbReference>
<keyword evidence="4" id="KW-1185">Reference proteome</keyword>
<dbReference type="OrthoDB" id="910499at2759"/>
<protein>
    <submittedName>
        <fullName evidence="3">Xyloglucan endotransglucosylase/hydrolase 32</fullName>
    </submittedName>
</protein>
<evidence type="ECO:0000256" key="1">
    <source>
        <dbReference type="SAM" id="MobiDB-lite"/>
    </source>
</evidence>
<name>A0A5A7Q2Y6_STRAF</name>
<keyword evidence="3" id="KW-0378">Hydrolase</keyword>
<evidence type="ECO:0000313" key="3">
    <source>
        <dbReference type="EMBL" id="GER39241.1"/>
    </source>
</evidence>
<gene>
    <name evidence="3" type="ORF">STAS_15847</name>
</gene>
<dbReference type="AlphaFoldDB" id="A0A5A7Q2Y6"/>
<organism evidence="3 4">
    <name type="scientific">Striga asiatica</name>
    <name type="common">Asiatic witchweed</name>
    <name type="synonym">Buchnera asiatica</name>
    <dbReference type="NCBI Taxonomy" id="4170"/>
    <lineage>
        <taxon>Eukaryota</taxon>
        <taxon>Viridiplantae</taxon>
        <taxon>Streptophyta</taxon>
        <taxon>Embryophyta</taxon>
        <taxon>Tracheophyta</taxon>
        <taxon>Spermatophyta</taxon>
        <taxon>Magnoliopsida</taxon>
        <taxon>eudicotyledons</taxon>
        <taxon>Gunneridae</taxon>
        <taxon>Pentapetalae</taxon>
        <taxon>asterids</taxon>
        <taxon>lamiids</taxon>
        <taxon>Lamiales</taxon>
        <taxon>Orobanchaceae</taxon>
        <taxon>Buchnereae</taxon>
        <taxon>Striga</taxon>
    </lineage>
</organism>
<evidence type="ECO:0000313" key="4">
    <source>
        <dbReference type="Proteomes" id="UP000325081"/>
    </source>
</evidence>
<dbReference type="Proteomes" id="UP000325081">
    <property type="component" value="Unassembled WGS sequence"/>
</dbReference>
<feature type="domain" description="Myb/SANT-like" evidence="2">
    <location>
        <begin position="19"/>
        <end position="114"/>
    </location>
</feature>
<reference evidence="4" key="1">
    <citation type="journal article" date="2019" name="Curr. Biol.">
        <title>Genome Sequence of Striga asiatica Provides Insight into the Evolution of Plant Parasitism.</title>
        <authorList>
            <person name="Yoshida S."/>
            <person name="Kim S."/>
            <person name="Wafula E.K."/>
            <person name="Tanskanen J."/>
            <person name="Kim Y.M."/>
            <person name="Honaas L."/>
            <person name="Yang Z."/>
            <person name="Spallek T."/>
            <person name="Conn C.E."/>
            <person name="Ichihashi Y."/>
            <person name="Cheong K."/>
            <person name="Cui S."/>
            <person name="Der J.P."/>
            <person name="Gundlach H."/>
            <person name="Jiao Y."/>
            <person name="Hori C."/>
            <person name="Ishida J.K."/>
            <person name="Kasahara H."/>
            <person name="Kiba T."/>
            <person name="Kim M.S."/>
            <person name="Koo N."/>
            <person name="Laohavisit A."/>
            <person name="Lee Y.H."/>
            <person name="Lumba S."/>
            <person name="McCourt P."/>
            <person name="Mortimer J.C."/>
            <person name="Mutuku J.M."/>
            <person name="Nomura T."/>
            <person name="Sasaki-Sekimoto Y."/>
            <person name="Seto Y."/>
            <person name="Wang Y."/>
            <person name="Wakatake T."/>
            <person name="Sakakibara H."/>
            <person name="Demura T."/>
            <person name="Yamaguchi S."/>
            <person name="Yoneyama K."/>
            <person name="Manabe R.I."/>
            <person name="Nelson D.C."/>
            <person name="Schulman A.H."/>
            <person name="Timko M.P."/>
            <person name="dePamphilis C.W."/>
            <person name="Choi D."/>
            <person name="Shirasu K."/>
        </authorList>
    </citation>
    <scope>NUCLEOTIDE SEQUENCE [LARGE SCALE GENOMIC DNA]</scope>
    <source>
        <strain evidence="4">cv. UVA1</strain>
    </source>
</reference>
<feature type="compositionally biased region" description="Polar residues" evidence="1">
    <location>
        <begin position="1"/>
        <end position="14"/>
    </location>
</feature>
<feature type="region of interest" description="Disordered" evidence="1">
    <location>
        <begin position="1"/>
        <end position="23"/>
    </location>
</feature>
<dbReference type="InterPro" id="IPR024752">
    <property type="entry name" value="Myb/SANT-like_dom"/>
</dbReference>
<accession>A0A5A7Q2Y6</accession>
<proteinExistence type="predicted"/>
<dbReference type="PANTHER" id="PTHR46250">
    <property type="entry name" value="MYB/SANT-LIKE DNA-BINDING DOMAIN PROTEIN-RELATED"/>
    <property type="match status" value="1"/>
</dbReference>
<evidence type="ECO:0000259" key="2">
    <source>
        <dbReference type="Pfam" id="PF12776"/>
    </source>
</evidence>
<dbReference type="Pfam" id="PF12776">
    <property type="entry name" value="Myb_DNA-bind_3"/>
    <property type="match status" value="1"/>
</dbReference>